<organism evidence="1 2">
    <name type="scientific">Dallia pectoralis</name>
    <name type="common">Alaska blackfish</name>
    <dbReference type="NCBI Taxonomy" id="75939"/>
    <lineage>
        <taxon>Eukaryota</taxon>
        <taxon>Metazoa</taxon>
        <taxon>Chordata</taxon>
        <taxon>Craniata</taxon>
        <taxon>Vertebrata</taxon>
        <taxon>Euteleostomi</taxon>
        <taxon>Actinopterygii</taxon>
        <taxon>Neopterygii</taxon>
        <taxon>Teleostei</taxon>
        <taxon>Protacanthopterygii</taxon>
        <taxon>Esociformes</taxon>
        <taxon>Umbridae</taxon>
        <taxon>Dallia</taxon>
    </lineage>
</organism>
<reference evidence="1" key="1">
    <citation type="submission" date="2021-05" db="EMBL/GenBank/DDBJ databases">
        <authorList>
            <person name="Pan Q."/>
            <person name="Jouanno E."/>
            <person name="Zahm M."/>
            <person name="Klopp C."/>
            <person name="Cabau C."/>
            <person name="Louis A."/>
            <person name="Berthelot C."/>
            <person name="Parey E."/>
            <person name="Roest Crollius H."/>
            <person name="Montfort J."/>
            <person name="Robinson-Rechavi M."/>
            <person name="Bouchez O."/>
            <person name="Lampietro C."/>
            <person name="Lopez Roques C."/>
            <person name="Donnadieu C."/>
            <person name="Postlethwait J."/>
            <person name="Bobe J."/>
            <person name="Dillon D."/>
            <person name="Chandos A."/>
            <person name="von Hippel F."/>
            <person name="Guiguen Y."/>
        </authorList>
    </citation>
    <scope>NUCLEOTIDE SEQUENCE</scope>
    <source>
        <strain evidence="1">YG-Jan2019</strain>
    </source>
</reference>
<comment type="caution">
    <text evidence="1">The sequence shown here is derived from an EMBL/GenBank/DDBJ whole genome shotgun (WGS) entry which is preliminary data.</text>
</comment>
<proteinExistence type="predicted"/>
<evidence type="ECO:0000313" key="2">
    <source>
        <dbReference type="Proteomes" id="UP001157502"/>
    </source>
</evidence>
<dbReference type="EMBL" id="CM055730">
    <property type="protein sequence ID" value="KAJ8014272.1"/>
    <property type="molecule type" value="Genomic_DNA"/>
</dbReference>
<accession>A0ACC2HEK6</accession>
<evidence type="ECO:0000313" key="1">
    <source>
        <dbReference type="EMBL" id="KAJ8014272.1"/>
    </source>
</evidence>
<name>A0ACC2HEK6_DALPE</name>
<protein>
    <submittedName>
        <fullName evidence="1">Uncharacterized protein</fullName>
    </submittedName>
</protein>
<keyword evidence="2" id="KW-1185">Reference proteome</keyword>
<sequence length="68" mass="7524">MAIDDEEAIIWCKVIVPIRHTTQVLCSPVVHILREGQAGGRGARKDTLEAMSLEHSLLKNARDLRTCG</sequence>
<gene>
    <name evidence="1" type="ORF">DPEC_G00038540</name>
</gene>
<dbReference type="Proteomes" id="UP001157502">
    <property type="component" value="Chromosome 3"/>
</dbReference>